<gene>
    <name evidence="1" type="ORF">EVB89_027</name>
</gene>
<organism evidence="1 2">
    <name type="scientific">Rhizobium phage RHph_N38</name>
    <dbReference type="NCBI Taxonomy" id="2509750"/>
    <lineage>
        <taxon>Viruses</taxon>
        <taxon>Duplodnaviria</taxon>
        <taxon>Heunggongvirae</taxon>
        <taxon>Uroviricota</taxon>
        <taxon>Caudoviricetes</taxon>
        <taxon>Schitoviridae</taxon>
        <taxon>Demetervirinae</taxon>
        <taxon>Cyamitesvirus</taxon>
        <taxon>Cyamitesvirus N38</taxon>
    </lineage>
</organism>
<proteinExistence type="predicted"/>
<evidence type="ECO:0000313" key="1">
    <source>
        <dbReference type="EMBL" id="QIG70490.1"/>
    </source>
</evidence>
<sequence length="62" mass="7067">MEKELRSGVDLMDTILAELNEVNDIQLAKIFECVTGETLRVLGPDQFEIVYNVKEKPIRQSS</sequence>
<reference evidence="1" key="1">
    <citation type="submission" date="2020-01" db="EMBL/GenBank/DDBJ databases">
        <title>Patterns of diversity and host range of bacteriophage communities associated with bean-nodulatin bacteria.</title>
        <authorList>
            <person name="Vann Cauwenberghe J."/>
            <person name="Santamaria R.I."/>
            <person name="Bustos P."/>
            <person name="Juarez S."/>
            <person name="Gonzalez V."/>
        </authorList>
    </citation>
    <scope>NUCLEOTIDE SEQUENCE</scope>
</reference>
<accession>A0A7S5R3L6</accession>
<dbReference type="EMBL" id="MN988517">
    <property type="protein sequence ID" value="QIG70490.1"/>
    <property type="molecule type" value="Genomic_DNA"/>
</dbReference>
<evidence type="ECO:0000313" key="2">
    <source>
        <dbReference type="Proteomes" id="UP000617684"/>
    </source>
</evidence>
<keyword evidence="2" id="KW-1185">Reference proteome</keyword>
<protein>
    <submittedName>
        <fullName evidence="1">Uncharacterized protein</fullName>
    </submittedName>
</protein>
<name>A0A7S5R3L6_9CAUD</name>
<dbReference type="Proteomes" id="UP000617684">
    <property type="component" value="Segment"/>
</dbReference>